<feature type="domain" description="Type II secretion system protein GspC N-terminal" evidence="9">
    <location>
        <begin position="79"/>
        <end position="132"/>
    </location>
</feature>
<dbReference type="InterPro" id="IPR036034">
    <property type="entry name" value="PDZ_sf"/>
</dbReference>
<keyword evidence="5" id="KW-0812">Transmembrane</keyword>
<name>A0A3L7DVQ2_9GAMM</name>
<proteinExistence type="predicted"/>
<keyword evidence="3" id="KW-1003">Cell membrane</keyword>
<evidence type="ECO:0000256" key="4">
    <source>
        <dbReference type="ARBA" id="ARBA00022519"/>
    </source>
</evidence>
<organism evidence="10 11">
    <name type="scientific">Seongchinamella sediminis</name>
    <dbReference type="NCBI Taxonomy" id="2283635"/>
    <lineage>
        <taxon>Bacteria</taxon>
        <taxon>Pseudomonadati</taxon>
        <taxon>Pseudomonadota</taxon>
        <taxon>Gammaproteobacteria</taxon>
        <taxon>Cellvibrionales</taxon>
        <taxon>Halieaceae</taxon>
        <taxon>Seongchinamella</taxon>
    </lineage>
</organism>
<evidence type="ECO:0000256" key="5">
    <source>
        <dbReference type="ARBA" id="ARBA00022692"/>
    </source>
</evidence>
<comment type="caution">
    <text evidence="10">The sequence shown here is derived from an EMBL/GenBank/DDBJ whole genome shotgun (WGS) entry which is preliminary data.</text>
</comment>
<dbReference type="RefSeq" id="WP_117957294.1">
    <property type="nucleotide sequence ID" value="NZ_QRAN01000029.1"/>
</dbReference>
<dbReference type="Gene3D" id="2.30.30.830">
    <property type="match status" value="1"/>
</dbReference>
<dbReference type="SUPFAM" id="SSF50156">
    <property type="entry name" value="PDZ domain-like"/>
    <property type="match status" value="1"/>
</dbReference>
<dbReference type="Proteomes" id="UP000265509">
    <property type="component" value="Unassembled WGS sequence"/>
</dbReference>
<keyword evidence="4" id="KW-0997">Cell inner membrane</keyword>
<dbReference type="EMBL" id="QRAN01000029">
    <property type="protein sequence ID" value="RLQ20383.1"/>
    <property type="molecule type" value="Genomic_DNA"/>
</dbReference>
<evidence type="ECO:0000256" key="1">
    <source>
        <dbReference type="ARBA" id="ARBA00004533"/>
    </source>
</evidence>
<keyword evidence="8" id="KW-0472">Membrane</keyword>
<evidence type="ECO:0000256" key="7">
    <source>
        <dbReference type="ARBA" id="ARBA00022989"/>
    </source>
</evidence>
<dbReference type="GO" id="GO:0015031">
    <property type="term" value="P:protein transport"/>
    <property type="evidence" value="ECO:0007669"/>
    <property type="project" value="UniProtKB-KW"/>
</dbReference>
<keyword evidence="11" id="KW-1185">Reference proteome</keyword>
<keyword evidence="7" id="KW-1133">Transmembrane helix</keyword>
<protein>
    <submittedName>
        <fullName evidence="10">PDZ domain-containing protein</fullName>
    </submittedName>
</protein>
<evidence type="ECO:0000256" key="2">
    <source>
        <dbReference type="ARBA" id="ARBA00022448"/>
    </source>
</evidence>
<gene>
    <name evidence="10" type="ORF">DWB85_17970</name>
</gene>
<evidence type="ECO:0000313" key="11">
    <source>
        <dbReference type="Proteomes" id="UP000265509"/>
    </source>
</evidence>
<dbReference type="OrthoDB" id="1491375at2"/>
<evidence type="ECO:0000313" key="10">
    <source>
        <dbReference type="EMBL" id="RLQ20383.1"/>
    </source>
</evidence>
<reference evidence="10 11" key="1">
    <citation type="submission" date="2018-07" db="EMBL/GenBank/DDBJ databases">
        <title>Halioglobus sp. genome submission.</title>
        <authorList>
            <person name="Ye M.-Q."/>
            <person name="Du Z.-J."/>
        </authorList>
    </citation>
    <scope>NUCLEOTIDE SEQUENCE [LARGE SCALE GENOMIC DNA]</scope>
    <source>
        <strain evidence="10 11">U0301</strain>
    </source>
</reference>
<keyword evidence="6" id="KW-0653">Protein transport</keyword>
<accession>A0A3L7DVQ2</accession>
<keyword evidence="2" id="KW-0813">Transport</keyword>
<evidence type="ECO:0000259" key="9">
    <source>
        <dbReference type="Pfam" id="PF11356"/>
    </source>
</evidence>
<evidence type="ECO:0000256" key="6">
    <source>
        <dbReference type="ARBA" id="ARBA00022927"/>
    </source>
</evidence>
<dbReference type="AlphaFoldDB" id="A0A3L7DVQ2"/>
<dbReference type="Gene3D" id="2.30.42.10">
    <property type="match status" value="1"/>
</dbReference>
<evidence type="ECO:0000256" key="8">
    <source>
        <dbReference type="ARBA" id="ARBA00023136"/>
    </source>
</evidence>
<dbReference type="Pfam" id="PF11356">
    <property type="entry name" value="T2SSC"/>
    <property type="match status" value="1"/>
</dbReference>
<dbReference type="InterPro" id="IPR024961">
    <property type="entry name" value="T2SS_GspC_N"/>
</dbReference>
<sequence length="249" mass="26356">MASHYTSNPGATRFGTRRALVITGSLAALGVWFVLSGQSQVPEVVEPGIKNPIFSHDDAAPKANYPTYAEPGQRLSLAHLRLTGVMESPDPAASIAIIELRAGGQKQLRPGDTIGDLTLMAIEPESVLLSNGQLEAWLPLSDAGSGDAPPLDDNQLRIQLDAAQVNALELKSYRLDGELLGLLVYPGGDSSAFIQSGLQSGDVVIAIDGNKVTADDLLSPLAEDAGPRQQVELTIMRPQDYYDSTLSAP</sequence>
<evidence type="ECO:0000256" key="3">
    <source>
        <dbReference type="ARBA" id="ARBA00022475"/>
    </source>
</evidence>
<comment type="subcellular location">
    <subcellularLocation>
        <location evidence="1">Cell inner membrane</location>
    </subcellularLocation>
</comment>
<dbReference type="GO" id="GO:0005886">
    <property type="term" value="C:plasma membrane"/>
    <property type="evidence" value="ECO:0007669"/>
    <property type="project" value="UniProtKB-SubCell"/>
</dbReference>